<dbReference type="AlphaFoldDB" id="I1BH50"/>
<dbReference type="GeneID" id="93607206"/>
<dbReference type="STRING" id="246409.I1BH50"/>
<dbReference type="PANTHER" id="PTHR46731">
    <property type="entry name" value="F-BOX ONLY PROTEIN 15"/>
    <property type="match status" value="1"/>
</dbReference>
<dbReference type="SUPFAM" id="SSF81383">
    <property type="entry name" value="F-box domain"/>
    <property type="match status" value="1"/>
</dbReference>
<dbReference type="SUPFAM" id="SSF50978">
    <property type="entry name" value="WD40 repeat-like"/>
    <property type="match status" value="1"/>
</dbReference>
<dbReference type="Gene3D" id="2.130.10.10">
    <property type="entry name" value="YVTN repeat-like/Quinoprotein amine dehydrogenase"/>
    <property type="match status" value="1"/>
</dbReference>
<reference evidence="2 3" key="1">
    <citation type="journal article" date="2009" name="PLoS Genet.">
        <title>Genomic analysis of the basal lineage fungus Rhizopus oryzae reveals a whole-genome duplication.</title>
        <authorList>
            <person name="Ma L.-J."/>
            <person name="Ibrahim A.S."/>
            <person name="Skory C."/>
            <person name="Grabherr M.G."/>
            <person name="Burger G."/>
            <person name="Butler M."/>
            <person name="Elias M."/>
            <person name="Idnurm A."/>
            <person name="Lang B.F."/>
            <person name="Sone T."/>
            <person name="Abe A."/>
            <person name="Calvo S.E."/>
            <person name="Corrochano L.M."/>
            <person name="Engels R."/>
            <person name="Fu J."/>
            <person name="Hansberg W."/>
            <person name="Kim J.-M."/>
            <person name="Kodira C.D."/>
            <person name="Koehrsen M.J."/>
            <person name="Liu B."/>
            <person name="Miranda-Saavedra D."/>
            <person name="O'Leary S."/>
            <person name="Ortiz-Castellanos L."/>
            <person name="Poulter R."/>
            <person name="Rodriguez-Romero J."/>
            <person name="Ruiz-Herrera J."/>
            <person name="Shen Y.-Q."/>
            <person name="Zeng Q."/>
            <person name="Galagan J."/>
            <person name="Birren B.W."/>
            <person name="Cuomo C.A."/>
            <person name="Wickes B.L."/>
        </authorList>
    </citation>
    <scope>NUCLEOTIDE SEQUENCE [LARGE SCALE GENOMIC DNA]</scope>
    <source>
        <strain evidence="3">RA 99-880 / ATCC MYA-4621 / FGSC 9543 / NRRL 43880</strain>
    </source>
</reference>
<dbReference type="InterPro" id="IPR001810">
    <property type="entry name" value="F-box_dom"/>
</dbReference>
<dbReference type="InterPro" id="IPR015943">
    <property type="entry name" value="WD40/YVTN_repeat-like_dom_sf"/>
</dbReference>
<keyword evidence="3" id="KW-1185">Reference proteome</keyword>
<evidence type="ECO:0000313" key="3">
    <source>
        <dbReference type="Proteomes" id="UP000009138"/>
    </source>
</evidence>
<evidence type="ECO:0000313" key="2">
    <source>
        <dbReference type="EMBL" id="EIE75530.1"/>
    </source>
</evidence>
<protein>
    <recommendedName>
        <fullName evidence="1">F-box domain-containing protein</fullName>
    </recommendedName>
</protein>
<dbReference type="PANTHER" id="PTHR46731:SF1">
    <property type="entry name" value="F-BOX ONLY PROTEIN 15"/>
    <property type="match status" value="1"/>
</dbReference>
<organism evidence="2 3">
    <name type="scientific">Rhizopus delemar (strain RA 99-880 / ATCC MYA-4621 / FGSC 9543 / NRRL 43880)</name>
    <name type="common">Mucormycosis agent</name>
    <name type="synonym">Rhizopus arrhizus var. delemar</name>
    <dbReference type="NCBI Taxonomy" id="246409"/>
    <lineage>
        <taxon>Eukaryota</taxon>
        <taxon>Fungi</taxon>
        <taxon>Fungi incertae sedis</taxon>
        <taxon>Mucoromycota</taxon>
        <taxon>Mucoromycotina</taxon>
        <taxon>Mucoromycetes</taxon>
        <taxon>Mucorales</taxon>
        <taxon>Mucorineae</taxon>
        <taxon>Rhizopodaceae</taxon>
        <taxon>Rhizopus</taxon>
    </lineage>
</organism>
<gene>
    <name evidence="2" type="ORF">RO3G_00234</name>
</gene>
<feature type="domain" description="F-box" evidence="1">
    <location>
        <begin position="24"/>
        <end position="70"/>
    </location>
</feature>
<dbReference type="InterPro" id="IPR036047">
    <property type="entry name" value="F-box-like_dom_sf"/>
</dbReference>
<dbReference type="InterPro" id="IPR036322">
    <property type="entry name" value="WD40_repeat_dom_sf"/>
</dbReference>
<dbReference type="InParanoid" id="I1BH50"/>
<dbReference type="PROSITE" id="PS50181">
    <property type="entry name" value="FBOX"/>
    <property type="match status" value="1"/>
</dbReference>
<dbReference type="EMBL" id="CH476732">
    <property type="protein sequence ID" value="EIE75530.1"/>
    <property type="molecule type" value="Genomic_DNA"/>
</dbReference>
<sequence length="432" mass="49645">MNLEPARKRQKRLKKAAHNGKRIDFVLNLFSKELALKVLSYLSSADLVQCAVVSSHWARLANDEMLWKPLFYCRFRDTITSSEQGLHLTDNKRRVSVTRYGGSWKAKYRVHENWLSESTALKAYNITFMKLIEGNPHHLIAGYTNGGFALWEINYYFGDLNIKEIASYSPYFNEDNSVISIGICFPMILLCTKNMELSAIYIDETNSVKLIHKLQSSVDWNPVNIDIRTYNNNRLLWKAIVCFGLSMGNHASSVGLQEIILSPTSIKSSQHVTALESEPFFFSSSMSYYSRHNNNNDTCDNSLITSMVYSPPYLITAHPNNTIKQYIVSIKDHKLAVYFKKTIYGHTFRVEALAIEKEKLLSADRSGIKVWNLLKNDDMETVTININRNQSCLQDLPFQHIKSLCFDEDRIVAFMSDEVKSCVRLWSFDSMQ</sequence>
<dbReference type="GO" id="GO:0019005">
    <property type="term" value="C:SCF ubiquitin ligase complex"/>
    <property type="evidence" value="ECO:0007669"/>
    <property type="project" value="TreeGrafter"/>
</dbReference>
<dbReference type="Proteomes" id="UP000009138">
    <property type="component" value="Unassembled WGS sequence"/>
</dbReference>
<dbReference type="Pfam" id="PF25499">
    <property type="entry name" value="Beta-prop_pof12"/>
    <property type="match status" value="1"/>
</dbReference>
<dbReference type="eggNOG" id="ENOG502S63K">
    <property type="taxonomic scope" value="Eukaryota"/>
</dbReference>
<dbReference type="OrthoDB" id="3219396at2759"/>
<name>I1BH50_RHIO9</name>
<evidence type="ECO:0000259" key="1">
    <source>
        <dbReference type="PROSITE" id="PS50181"/>
    </source>
</evidence>
<dbReference type="SMART" id="SM00256">
    <property type="entry name" value="FBOX"/>
    <property type="match status" value="1"/>
</dbReference>
<dbReference type="OMA" id="WVATICF"/>
<dbReference type="Pfam" id="PF12937">
    <property type="entry name" value="F-box-like"/>
    <property type="match status" value="1"/>
</dbReference>
<accession>I1BH50</accession>
<dbReference type="RefSeq" id="XP_067510926.1">
    <property type="nucleotide sequence ID" value="XM_067654825.1"/>
</dbReference>
<dbReference type="Gene3D" id="1.20.1280.50">
    <property type="match status" value="1"/>
</dbReference>
<proteinExistence type="predicted"/>
<dbReference type="VEuPathDB" id="FungiDB:RO3G_00234"/>